<keyword evidence="3" id="KW-1185">Reference proteome</keyword>
<dbReference type="AlphaFoldDB" id="A0A8K0TEQ5"/>
<accession>A0A8K0TEQ5</accession>
<feature type="region of interest" description="Disordered" evidence="1">
    <location>
        <begin position="120"/>
        <end position="156"/>
    </location>
</feature>
<evidence type="ECO:0000256" key="1">
    <source>
        <dbReference type="SAM" id="MobiDB-lite"/>
    </source>
</evidence>
<sequence length="185" mass="20106">MARQTDEGSLAVLPFLARPTSSCIASSPCLALPHCFCRSPSPRPSFPIWAGLAAMIPRLEILLFPRIRSRCLVSRDSHSQGWSGGQSCAGSILEKGRNLAYANQACHASRVRGRHDHAAWPCTAKSPRPGLAKGQHSPPHRAQPSQSQGQSGLREGLRSRTPELVLNRLLGLEAHRPQHVHRGVV</sequence>
<dbReference type="EMBL" id="JAGPXD010000003">
    <property type="protein sequence ID" value="KAH7362195.1"/>
    <property type="molecule type" value="Genomic_DNA"/>
</dbReference>
<evidence type="ECO:0000313" key="2">
    <source>
        <dbReference type="EMBL" id="KAH7362195.1"/>
    </source>
</evidence>
<evidence type="ECO:0000313" key="3">
    <source>
        <dbReference type="Proteomes" id="UP000813385"/>
    </source>
</evidence>
<comment type="caution">
    <text evidence="2">The sequence shown here is derived from an EMBL/GenBank/DDBJ whole genome shotgun (WGS) entry which is preliminary data.</text>
</comment>
<name>A0A8K0TEQ5_9PEZI</name>
<protein>
    <submittedName>
        <fullName evidence="2">Uncharacterized protein</fullName>
    </submittedName>
</protein>
<proteinExistence type="predicted"/>
<reference evidence="2" key="1">
    <citation type="journal article" date="2021" name="Nat. Commun.">
        <title>Genetic determinants of endophytism in the Arabidopsis root mycobiome.</title>
        <authorList>
            <person name="Mesny F."/>
            <person name="Miyauchi S."/>
            <person name="Thiergart T."/>
            <person name="Pickel B."/>
            <person name="Atanasova L."/>
            <person name="Karlsson M."/>
            <person name="Huettel B."/>
            <person name="Barry K.W."/>
            <person name="Haridas S."/>
            <person name="Chen C."/>
            <person name="Bauer D."/>
            <person name="Andreopoulos W."/>
            <person name="Pangilinan J."/>
            <person name="LaButti K."/>
            <person name="Riley R."/>
            <person name="Lipzen A."/>
            <person name="Clum A."/>
            <person name="Drula E."/>
            <person name="Henrissat B."/>
            <person name="Kohler A."/>
            <person name="Grigoriev I.V."/>
            <person name="Martin F.M."/>
            <person name="Hacquard S."/>
        </authorList>
    </citation>
    <scope>NUCLEOTIDE SEQUENCE</scope>
    <source>
        <strain evidence="2">MPI-CAGE-AT-0016</strain>
    </source>
</reference>
<organism evidence="2 3">
    <name type="scientific">Plectosphaerella cucumerina</name>
    <dbReference type="NCBI Taxonomy" id="40658"/>
    <lineage>
        <taxon>Eukaryota</taxon>
        <taxon>Fungi</taxon>
        <taxon>Dikarya</taxon>
        <taxon>Ascomycota</taxon>
        <taxon>Pezizomycotina</taxon>
        <taxon>Sordariomycetes</taxon>
        <taxon>Hypocreomycetidae</taxon>
        <taxon>Glomerellales</taxon>
        <taxon>Plectosphaerellaceae</taxon>
        <taxon>Plectosphaerella</taxon>
    </lineage>
</organism>
<gene>
    <name evidence="2" type="ORF">B0T11DRAFT_81750</name>
</gene>
<dbReference type="Proteomes" id="UP000813385">
    <property type="component" value="Unassembled WGS sequence"/>
</dbReference>